<dbReference type="InterPro" id="IPR019831">
    <property type="entry name" value="Mn/Fe_SOD_N"/>
</dbReference>
<dbReference type="PRINTS" id="PR01703">
    <property type="entry name" value="MNSODISMTASE"/>
</dbReference>
<feature type="binding site" evidence="6">
    <location>
        <position position="28"/>
    </location>
    <ligand>
        <name>Mn(2+)</name>
        <dbReference type="ChEBI" id="CHEBI:29035"/>
    </ligand>
</feature>
<dbReference type="GO" id="GO:0005737">
    <property type="term" value="C:cytoplasm"/>
    <property type="evidence" value="ECO:0007669"/>
    <property type="project" value="TreeGrafter"/>
</dbReference>
<evidence type="ECO:0000256" key="1">
    <source>
        <dbReference type="ARBA" id="ARBA00001936"/>
    </source>
</evidence>
<dbReference type="InterPro" id="IPR019833">
    <property type="entry name" value="Mn/Fe_SOD_BS"/>
</dbReference>
<dbReference type="RefSeq" id="WP_010025939.1">
    <property type="nucleotide sequence ID" value="NZ_AFVQ02000029.1"/>
</dbReference>
<evidence type="ECO:0000259" key="9">
    <source>
        <dbReference type="Pfam" id="PF02777"/>
    </source>
</evidence>
<reference evidence="10 11" key="1">
    <citation type="journal article" date="2011" name="J. Bacteriol.">
        <title>Draft genome sequence of Sporolactobacillus inulinus strain CASD, an efficient D-lactic acid-producing bacterium with high-concentration lactate tolerance capability.</title>
        <authorList>
            <person name="Yu B."/>
            <person name="Su F."/>
            <person name="Wang L."/>
            <person name="Xu K."/>
            <person name="Zhao B."/>
            <person name="Xu P."/>
        </authorList>
    </citation>
    <scope>NUCLEOTIDE SEQUENCE [LARGE SCALE GENOMIC DNA]</scope>
    <source>
        <strain evidence="10 11">CASD</strain>
    </source>
</reference>
<dbReference type="FunFam" id="3.55.40.20:FF:000001">
    <property type="entry name" value="Superoxide dismutase"/>
    <property type="match status" value="1"/>
</dbReference>
<name>A0A0U1QS24_9BACL</name>
<evidence type="ECO:0000313" key="10">
    <source>
        <dbReference type="EMBL" id="KLI03542.1"/>
    </source>
</evidence>
<evidence type="ECO:0000256" key="6">
    <source>
        <dbReference type="PIRSR" id="PIRSR000349-1"/>
    </source>
</evidence>
<evidence type="ECO:0000259" key="8">
    <source>
        <dbReference type="Pfam" id="PF00081"/>
    </source>
</evidence>
<dbReference type="STRING" id="1069536.SINU_02125"/>
<dbReference type="EMBL" id="AFVQ02000029">
    <property type="protein sequence ID" value="KLI03542.1"/>
    <property type="molecule type" value="Genomic_DNA"/>
</dbReference>
<comment type="function">
    <text evidence="7">Destroys radicals which are normally produced within the cells and which are toxic to biological systems.</text>
</comment>
<feature type="binding site" evidence="6">
    <location>
        <position position="170"/>
    </location>
    <ligand>
        <name>Mn(2+)</name>
        <dbReference type="ChEBI" id="CHEBI:29035"/>
    </ligand>
</feature>
<accession>A0A0U1QS24</accession>
<dbReference type="InterPro" id="IPR036324">
    <property type="entry name" value="Mn/Fe_SOD_N_sf"/>
</dbReference>
<organism evidence="10 11">
    <name type="scientific">Sporolactobacillus inulinus CASD</name>
    <dbReference type="NCBI Taxonomy" id="1069536"/>
    <lineage>
        <taxon>Bacteria</taxon>
        <taxon>Bacillati</taxon>
        <taxon>Bacillota</taxon>
        <taxon>Bacilli</taxon>
        <taxon>Bacillales</taxon>
        <taxon>Sporolactobacillaceae</taxon>
        <taxon>Sporolactobacillus</taxon>
    </lineage>
</organism>
<comment type="similarity">
    <text evidence="2 7">Belongs to the iron/manganese superoxide dismutase family.</text>
</comment>
<dbReference type="Pfam" id="PF00081">
    <property type="entry name" value="Sod_Fe_N"/>
    <property type="match status" value="1"/>
</dbReference>
<keyword evidence="4 6" id="KW-0479">Metal-binding</keyword>
<dbReference type="Pfam" id="PF02777">
    <property type="entry name" value="Sod_Fe_C"/>
    <property type="match status" value="1"/>
</dbReference>
<dbReference type="SUPFAM" id="SSF46609">
    <property type="entry name" value="Fe,Mn superoxide dismutase (SOD), N-terminal domain"/>
    <property type="match status" value="1"/>
</dbReference>
<comment type="caution">
    <text evidence="10">The sequence shown here is derived from an EMBL/GenBank/DDBJ whole genome shotgun (WGS) entry which is preliminary data.</text>
</comment>
<proteinExistence type="inferred from homology"/>
<dbReference type="InterPro" id="IPR001189">
    <property type="entry name" value="Mn/Fe_SOD"/>
</dbReference>
<dbReference type="GO" id="GO:0046872">
    <property type="term" value="F:metal ion binding"/>
    <property type="evidence" value="ECO:0007669"/>
    <property type="project" value="UniProtKB-KW"/>
</dbReference>
<comment type="cofactor">
    <cofactor evidence="1">
        <name>Mn(2+)</name>
        <dbReference type="ChEBI" id="CHEBI:29035"/>
    </cofactor>
</comment>
<feature type="domain" description="Manganese/iron superoxide dismutase C-terminal" evidence="9">
    <location>
        <begin position="98"/>
        <end position="197"/>
    </location>
</feature>
<keyword evidence="11" id="KW-1185">Reference proteome</keyword>
<keyword evidence="5 7" id="KW-0560">Oxidoreductase</keyword>
<feature type="binding site" evidence="6">
    <location>
        <position position="166"/>
    </location>
    <ligand>
        <name>Mn(2+)</name>
        <dbReference type="ChEBI" id="CHEBI:29035"/>
    </ligand>
</feature>
<comment type="catalytic activity">
    <reaction evidence="7">
        <text>2 superoxide + 2 H(+) = H2O2 + O2</text>
        <dbReference type="Rhea" id="RHEA:20696"/>
        <dbReference type="ChEBI" id="CHEBI:15378"/>
        <dbReference type="ChEBI" id="CHEBI:15379"/>
        <dbReference type="ChEBI" id="CHEBI:16240"/>
        <dbReference type="ChEBI" id="CHEBI:18421"/>
        <dbReference type="EC" id="1.15.1.1"/>
    </reaction>
</comment>
<dbReference type="SUPFAM" id="SSF54719">
    <property type="entry name" value="Fe,Mn superoxide dismutase (SOD), C-terminal domain"/>
    <property type="match status" value="1"/>
</dbReference>
<dbReference type="Gene3D" id="3.55.40.20">
    <property type="entry name" value="Iron/manganese superoxide dismutase, C-terminal domain"/>
    <property type="match status" value="1"/>
</dbReference>
<dbReference type="InterPro" id="IPR019832">
    <property type="entry name" value="Mn/Fe_SOD_C"/>
</dbReference>
<dbReference type="InterPro" id="IPR036314">
    <property type="entry name" value="SOD_C_sf"/>
</dbReference>
<gene>
    <name evidence="10" type="ORF">SINU_02125</name>
</gene>
<dbReference type="PROSITE" id="PS00088">
    <property type="entry name" value="SOD_MN"/>
    <property type="match status" value="1"/>
</dbReference>
<evidence type="ECO:0000256" key="3">
    <source>
        <dbReference type="ARBA" id="ARBA00012682"/>
    </source>
</evidence>
<protein>
    <recommendedName>
        <fullName evidence="3 7">Superoxide dismutase</fullName>
        <ecNumber evidence="3 7">1.15.1.1</ecNumber>
    </recommendedName>
</protein>
<dbReference type="PIRSF" id="PIRSF000349">
    <property type="entry name" value="SODismutase"/>
    <property type="match status" value="1"/>
</dbReference>
<feature type="binding site" evidence="6">
    <location>
        <position position="83"/>
    </location>
    <ligand>
        <name>Mn(2+)</name>
        <dbReference type="ChEBI" id="CHEBI:29035"/>
    </ligand>
</feature>
<dbReference type="FunFam" id="1.10.287.990:FF:000001">
    <property type="entry name" value="Superoxide dismutase"/>
    <property type="match status" value="1"/>
</dbReference>
<dbReference type="GO" id="GO:0004784">
    <property type="term" value="F:superoxide dismutase activity"/>
    <property type="evidence" value="ECO:0007669"/>
    <property type="project" value="UniProtKB-EC"/>
</dbReference>
<feature type="domain" description="Manganese/iron superoxide dismutase N-terminal" evidence="8">
    <location>
        <begin position="3"/>
        <end position="90"/>
    </location>
</feature>
<evidence type="ECO:0000256" key="5">
    <source>
        <dbReference type="ARBA" id="ARBA00023002"/>
    </source>
</evidence>
<dbReference type="PANTHER" id="PTHR43595:SF2">
    <property type="entry name" value="SMALL RIBOSOMAL SUBUNIT PROTEIN MS42"/>
    <property type="match status" value="1"/>
</dbReference>
<dbReference type="EC" id="1.15.1.1" evidence="3 7"/>
<dbReference type="PANTHER" id="PTHR43595">
    <property type="entry name" value="37S RIBOSOMAL PROTEIN S26, MITOCHONDRIAL"/>
    <property type="match status" value="1"/>
</dbReference>
<dbReference type="AlphaFoldDB" id="A0A0U1QS24"/>
<sequence length="207" mass="23641">MSQFELPALEFAPDALEPYIDKETMLIHHDKHHQTYVSNLNAALEKHPEFKDHSLTDLIAHLEKVPEDIRTAIRNNGGGHYNHCFFWKVLIPGGSKQPTGALAEAIEHQLGGYEKFKEAFTAAATGQFGSGWAWLTVTKQNVLKVTNTPNQDSPFMDGYTPLVGLDVWEHAYYLKYQNRRPEYVKNFFNVINWDFAADVYEKTLNAK</sequence>
<evidence type="ECO:0000256" key="7">
    <source>
        <dbReference type="RuleBase" id="RU000414"/>
    </source>
</evidence>
<dbReference type="Proteomes" id="UP000035553">
    <property type="component" value="Unassembled WGS sequence"/>
</dbReference>
<evidence type="ECO:0000256" key="2">
    <source>
        <dbReference type="ARBA" id="ARBA00008714"/>
    </source>
</evidence>
<dbReference type="Gene3D" id="1.10.287.990">
    <property type="entry name" value="Fe,Mn superoxide dismutase (SOD) domain"/>
    <property type="match status" value="1"/>
</dbReference>
<evidence type="ECO:0000313" key="11">
    <source>
        <dbReference type="Proteomes" id="UP000035553"/>
    </source>
</evidence>
<dbReference type="OrthoDB" id="9803125at2"/>
<evidence type="ECO:0000256" key="4">
    <source>
        <dbReference type="ARBA" id="ARBA00022723"/>
    </source>
</evidence>